<dbReference type="Proteomes" id="UP000518266">
    <property type="component" value="Unassembled WGS sequence"/>
</dbReference>
<gene>
    <name evidence="1" type="ORF">F7725_019225</name>
</gene>
<organism evidence="1 2">
    <name type="scientific">Dissostichus mawsoni</name>
    <name type="common">Antarctic cod</name>
    <dbReference type="NCBI Taxonomy" id="36200"/>
    <lineage>
        <taxon>Eukaryota</taxon>
        <taxon>Metazoa</taxon>
        <taxon>Chordata</taxon>
        <taxon>Craniata</taxon>
        <taxon>Vertebrata</taxon>
        <taxon>Euteleostomi</taxon>
        <taxon>Actinopterygii</taxon>
        <taxon>Neopterygii</taxon>
        <taxon>Teleostei</taxon>
        <taxon>Neoteleostei</taxon>
        <taxon>Acanthomorphata</taxon>
        <taxon>Eupercaria</taxon>
        <taxon>Perciformes</taxon>
        <taxon>Notothenioidei</taxon>
        <taxon>Nototheniidae</taxon>
        <taxon>Dissostichus</taxon>
    </lineage>
</organism>
<keyword evidence="2" id="KW-1185">Reference proteome</keyword>
<evidence type="ECO:0000313" key="2">
    <source>
        <dbReference type="Proteomes" id="UP000518266"/>
    </source>
</evidence>
<evidence type="ECO:0000313" key="1">
    <source>
        <dbReference type="EMBL" id="KAF3849506.1"/>
    </source>
</evidence>
<dbReference type="EMBL" id="JAAKFY010000011">
    <property type="protein sequence ID" value="KAF3849506.1"/>
    <property type="molecule type" value="Genomic_DNA"/>
</dbReference>
<accession>A0A7J5YJ30</accession>
<proteinExistence type="predicted"/>
<name>A0A7J5YJ30_DISMA</name>
<reference evidence="1 2" key="1">
    <citation type="submission" date="2020-03" db="EMBL/GenBank/DDBJ databases">
        <title>Dissostichus mawsoni Genome sequencing and assembly.</title>
        <authorList>
            <person name="Park H."/>
        </authorList>
    </citation>
    <scope>NUCLEOTIDE SEQUENCE [LARGE SCALE GENOMIC DNA]</scope>
    <source>
        <strain evidence="1">DM0001</strain>
        <tissue evidence="1">Muscle</tissue>
    </source>
</reference>
<protein>
    <submittedName>
        <fullName evidence="1">Uncharacterized protein</fullName>
    </submittedName>
</protein>
<comment type="caution">
    <text evidence="1">The sequence shown here is derived from an EMBL/GenBank/DDBJ whole genome shotgun (WGS) entry which is preliminary data.</text>
</comment>
<dbReference type="AlphaFoldDB" id="A0A7J5YJ30"/>
<sequence length="169" mass="19223">METLKAYAVLENPGHSSSSSEYDLLLGYLNITTDLSATGEKGKRLWKYRPPLFRSTIERQEIEDRKMFFAAKPNNELNGGEAFFSALSPKKEGFMLHCPAQHSSPPSVIPSRCLANRSFTGESETRDTWTTAWTDNTVHKAERFGWKHPSRRYFPLNGTHCPWSVGFSF</sequence>